<dbReference type="Gene3D" id="1.10.10.10">
    <property type="entry name" value="Winged helix-like DNA-binding domain superfamily/Winged helix DNA-binding domain"/>
    <property type="match status" value="1"/>
</dbReference>
<keyword evidence="1" id="KW-0472">Membrane</keyword>
<dbReference type="SUPFAM" id="SSF46785">
    <property type="entry name" value="Winged helix' DNA-binding domain"/>
    <property type="match status" value="1"/>
</dbReference>
<sequence>MKNHLVICVLILLMGGLGGTINYLLNNESREKNKFFNDKYFWSCFIIGIGASILVPLFLNTISSNLINESANDPNKLYIIAGFFLLAAIYSKKFINSIWDRVTKQVNENTQQIRAINKETQPIIEKETEDDFLGKEIFTTISDERRLAYSKNNVNDEFKILNNIINGNYTFRSIKGISEEININESTVIKIIEELIRKDYIGIRDGKDGVKYYITQKGRRYYKSELMKVISWNENKKD</sequence>
<feature type="transmembrane region" description="Helical" evidence="1">
    <location>
        <begin position="40"/>
        <end position="58"/>
    </location>
</feature>
<dbReference type="AlphaFoldDB" id="A0A9J6PDG3"/>
<protein>
    <recommendedName>
        <fullName evidence="2">YEATS-Like-Associating Three TM domain-containing protein</fullName>
    </recommendedName>
</protein>
<organism evidence="3 4">
    <name type="scientific">Oceanirhabdus seepicola</name>
    <dbReference type="NCBI Taxonomy" id="2828781"/>
    <lineage>
        <taxon>Bacteria</taxon>
        <taxon>Bacillati</taxon>
        <taxon>Bacillota</taxon>
        <taxon>Clostridia</taxon>
        <taxon>Eubacteriales</taxon>
        <taxon>Clostridiaceae</taxon>
        <taxon>Oceanirhabdus</taxon>
    </lineage>
</organism>
<evidence type="ECO:0000313" key="3">
    <source>
        <dbReference type="EMBL" id="MCM1992805.1"/>
    </source>
</evidence>
<dbReference type="InterPro" id="IPR036390">
    <property type="entry name" value="WH_DNA-bd_sf"/>
</dbReference>
<dbReference type="InterPro" id="IPR036388">
    <property type="entry name" value="WH-like_DNA-bd_sf"/>
</dbReference>
<dbReference type="Pfam" id="PF20303">
    <property type="entry name" value="YLATT"/>
    <property type="match status" value="1"/>
</dbReference>
<feature type="transmembrane region" description="Helical" evidence="1">
    <location>
        <begin position="6"/>
        <end position="25"/>
    </location>
</feature>
<dbReference type="InterPro" id="IPR046890">
    <property type="entry name" value="YLATT"/>
</dbReference>
<dbReference type="Proteomes" id="UP001056429">
    <property type="component" value="Unassembled WGS sequence"/>
</dbReference>
<reference evidence="3" key="2">
    <citation type="submission" date="2021-04" db="EMBL/GenBank/DDBJ databases">
        <authorList>
            <person name="Dong X."/>
        </authorList>
    </citation>
    <scope>NUCLEOTIDE SEQUENCE</scope>
    <source>
        <strain evidence="3">ZWT</strain>
    </source>
</reference>
<reference evidence="3" key="1">
    <citation type="journal article" date="2021" name="mSystems">
        <title>Bacteria and Archaea Synergistically Convert Glycine Betaine to Biogenic Methane in the Formosa Cold Seep of the South China Sea.</title>
        <authorList>
            <person name="Li L."/>
            <person name="Zhang W."/>
            <person name="Zhang S."/>
            <person name="Song L."/>
            <person name="Sun Q."/>
            <person name="Zhang H."/>
            <person name="Xiang H."/>
            <person name="Dong X."/>
        </authorList>
    </citation>
    <scope>NUCLEOTIDE SEQUENCE</scope>
    <source>
        <strain evidence="3">ZWT</strain>
    </source>
</reference>
<feature type="transmembrane region" description="Helical" evidence="1">
    <location>
        <begin position="78"/>
        <end position="95"/>
    </location>
</feature>
<evidence type="ECO:0000256" key="1">
    <source>
        <dbReference type="SAM" id="Phobius"/>
    </source>
</evidence>
<keyword evidence="1" id="KW-1133">Transmembrane helix</keyword>
<proteinExistence type="predicted"/>
<keyword evidence="4" id="KW-1185">Reference proteome</keyword>
<evidence type="ECO:0000259" key="2">
    <source>
        <dbReference type="Pfam" id="PF20303"/>
    </source>
</evidence>
<gene>
    <name evidence="3" type="ORF">KDK92_24060</name>
</gene>
<accession>A0A9J6PDG3</accession>
<dbReference type="EMBL" id="JAGSOJ010000007">
    <property type="protein sequence ID" value="MCM1992805.1"/>
    <property type="molecule type" value="Genomic_DNA"/>
</dbReference>
<keyword evidence="1" id="KW-0812">Transmembrane</keyword>
<name>A0A9J6PDG3_9CLOT</name>
<dbReference type="RefSeq" id="WP_250861973.1">
    <property type="nucleotide sequence ID" value="NZ_JAGSOJ010000007.1"/>
</dbReference>
<feature type="domain" description="YEATS-Like-Associating Three TM" evidence="2">
    <location>
        <begin position="5"/>
        <end position="112"/>
    </location>
</feature>
<comment type="caution">
    <text evidence="3">The sequence shown here is derived from an EMBL/GenBank/DDBJ whole genome shotgun (WGS) entry which is preliminary data.</text>
</comment>
<evidence type="ECO:0000313" key="4">
    <source>
        <dbReference type="Proteomes" id="UP001056429"/>
    </source>
</evidence>